<organism evidence="2 3">
    <name type="scientific">Sphingomonas jejuensis</name>
    <dbReference type="NCBI Taxonomy" id="904715"/>
    <lineage>
        <taxon>Bacteria</taxon>
        <taxon>Pseudomonadati</taxon>
        <taxon>Pseudomonadota</taxon>
        <taxon>Alphaproteobacteria</taxon>
        <taxon>Sphingomonadales</taxon>
        <taxon>Sphingomonadaceae</taxon>
        <taxon>Sphingomonas</taxon>
    </lineage>
</organism>
<evidence type="ECO:0000256" key="1">
    <source>
        <dbReference type="SAM" id="MobiDB-lite"/>
    </source>
</evidence>
<evidence type="ECO:0000313" key="2">
    <source>
        <dbReference type="EMBL" id="NJC32543.1"/>
    </source>
</evidence>
<proteinExistence type="predicted"/>
<gene>
    <name evidence="2" type="ORF">GGR88_000017</name>
</gene>
<dbReference type="RefSeq" id="WP_167951726.1">
    <property type="nucleotide sequence ID" value="NZ_JAATJE010000001.1"/>
</dbReference>
<dbReference type="Gene3D" id="2.40.128.640">
    <property type="match status" value="1"/>
</dbReference>
<keyword evidence="3" id="KW-1185">Reference proteome</keyword>
<accession>A0ABX0XHB5</accession>
<dbReference type="EMBL" id="JAATJE010000001">
    <property type="protein sequence ID" value="NJC32543.1"/>
    <property type="molecule type" value="Genomic_DNA"/>
</dbReference>
<feature type="region of interest" description="Disordered" evidence="1">
    <location>
        <begin position="249"/>
        <end position="285"/>
    </location>
</feature>
<keyword evidence="2" id="KW-0449">Lipoprotein</keyword>
<protein>
    <submittedName>
        <fullName evidence="2">Lipoprotein NlpE involved in copper resistance</fullName>
    </submittedName>
</protein>
<evidence type="ECO:0000313" key="3">
    <source>
        <dbReference type="Proteomes" id="UP000734218"/>
    </source>
</evidence>
<name>A0ABX0XHB5_9SPHN</name>
<reference evidence="2 3" key="1">
    <citation type="submission" date="2020-03" db="EMBL/GenBank/DDBJ databases">
        <title>Genomic Encyclopedia of Type Strains, Phase IV (KMG-IV): sequencing the most valuable type-strain genomes for metagenomic binning, comparative biology and taxonomic classification.</title>
        <authorList>
            <person name="Goeker M."/>
        </authorList>
    </citation>
    <scope>NUCLEOTIDE SEQUENCE [LARGE SCALE GENOMIC DNA]</scope>
    <source>
        <strain evidence="2 3">DSM 27651</strain>
    </source>
</reference>
<dbReference type="Pfam" id="PF04170">
    <property type="entry name" value="NlpE"/>
    <property type="match status" value="1"/>
</dbReference>
<dbReference type="Proteomes" id="UP000734218">
    <property type="component" value="Unassembled WGS sequence"/>
</dbReference>
<comment type="caution">
    <text evidence="2">The sequence shown here is derived from an EMBL/GenBank/DDBJ whole genome shotgun (WGS) entry which is preliminary data.</text>
</comment>
<dbReference type="InterPro" id="IPR007298">
    <property type="entry name" value="Cu-R_lipoprotein_NlpE"/>
</dbReference>
<dbReference type="PROSITE" id="PS51257">
    <property type="entry name" value="PROKAR_LIPOPROTEIN"/>
    <property type="match status" value="1"/>
</dbReference>
<sequence>MGRRPPAVRAAVMRLAILAAALAVGGCGLVTVSEPENGSDATPVAERPEVVSDRPMAWSYGGTSAAPTALYGASAGQPTLALTCDREGQLMRLRYATASAAPDTRLVVAVGGEERLIEATPVPGGLEGELLLADPLFDGLGQAASRFLIAAGSEPALSVPGGPAIRRTVTACRRPAEVRLSGAVFAGLLPCADCPGVETVLTFEGPEPGMGRYRLSRDYRDGRPAVVETGTASIDDRFGPGVIRLDPEGGGHPTLLDQGNAGLLLRDSGGNPDPVLDRFPLTRRR</sequence>